<gene>
    <name evidence="2" type="ORF">LDJ79_14145</name>
</gene>
<keyword evidence="3" id="KW-1185">Reference proteome</keyword>
<reference evidence="3" key="1">
    <citation type="submission" date="2023-07" db="EMBL/GenBank/DDBJ databases">
        <title>Molecular identification of indigenous halophilic bacteria isolated from red sea cost, biodegradation of synthetic dyes and assessment of degraded metabolite toxicity.</title>
        <authorList>
            <person name="Chaieb K."/>
            <person name="Altayb H.N."/>
        </authorList>
    </citation>
    <scope>NUCLEOTIDE SEQUENCE [LARGE SCALE GENOMIC DNA]</scope>
    <source>
        <strain evidence="3">K20</strain>
    </source>
</reference>
<dbReference type="EMBL" id="JAIWIU010000099">
    <property type="protein sequence ID" value="MCA2017261.1"/>
    <property type="molecule type" value="Genomic_DNA"/>
</dbReference>
<evidence type="ECO:0008006" key="4">
    <source>
        <dbReference type="Google" id="ProtNLM"/>
    </source>
</evidence>
<keyword evidence="1" id="KW-0812">Transmembrane</keyword>
<organism evidence="2 3">
    <name type="scientific">Vibrio tritonius</name>
    <dbReference type="NCBI Taxonomy" id="1435069"/>
    <lineage>
        <taxon>Bacteria</taxon>
        <taxon>Pseudomonadati</taxon>
        <taxon>Pseudomonadota</taxon>
        <taxon>Gammaproteobacteria</taxon>
        <taxon>Vibrionales</taxon>
        <taxon>Vibrionaceae</taxon>
        <taxon>Vibrio</taxon>
    </lineage>
</organism>
<evidence type="ECO:0000313" key="2">
    <source>
        <dbReference type="EMBL" id="MCA2017261.1"/>
    </source>
</evidence>
<keyword evidence="1" id="KW-1133">Transmembrane helix</keyword>
<comment type="caution">
    <text evidence="2">The sequence shown here is derived from an EMBL/GenBank/DDBJ whole genome shotgun (WGS) entry which is preliminary data.</text>
</comment>
<keyword evidence="1" id="KW-0472">Membrane</keyword>
<accession>A0ABS7YNJ8</accession>
<feature type="transmembrane region" description="Helical" evidence="1">
    <location>
        <begin position="69"/>
        <end position="88"/>
    </location>
</feature>
<evidence type="ECO:0000313" key="3">
    <source>
        <dbReference type="Proteomes" id="UP001199044"/>
    </source>
</evidence>
<evidence type="ECO:0000256" key="1">
    <source>
        <dbReference type="SAM" id="Phobius"/>
    </source>
</evidence>
<dbReference type="Proteomes" id="UP001199044">
    <property type="component" value="Unassembled WGS sequence"/>
</dbReference>
<feature type="transmembrane region" description="Helical" evidence="1">
    <location>
        <begin position="25"/>
        <end position="57"/>
    </location>
</feature>
<name>A0ABS7YNJ8_9VIBR</name>
<proteinExistence type="predicted"/>
<protein>
    <recommendedName>
        <fullName evidence="4">Transporter</fullName>
    </recommendedName>
</protein>
<sequence length="89" mass="9707">MLPLIITVLFAVALGVKLKLTPRWIAAAVATLIVAFLFQPQNALPALVTLFVLAPLFNYLKHHLRIERAFMGSIAAICLVITVMNGPIL</sequence>
<dbReference type="RefSeq" id="WP_225251022.1">
    <property type="nucleotide sequence ID" value="NZ_CP152308.1"/>
</dbReference>